<organism evidence="1 2">
    <name type="scientific">Microbacterium hydrocarbonoxydans</name>
    <dbReference type="NCBI Taxonomy" id="273678"/>
    <lineage>
        <taxon>Bacteria</taxon>
        <taxon>Bacillati</taxon>
        <taxon>Actinomycetota</taxon>
        <taxon>Actinomycetes</taxon>
        <taxon>Micrococcales</taxon>
        <taxon>Microbacteriaceae</taxon>
        <taxon>Microbacterium</taxon>
    </lineage>
</organism>
<name>A0A1H4KL58_9MICO</name>
<dbReference type="PANTHER" id="PTHR42941:SF1">
    <property type="entry name" value="SLL1037 PROTEIN"/>
    <property type="match status" value="1"/>
</dbReference>
<evidence type="ECO:0000313" key="2">
    <source>
        <dbReference type="Proteomes" id="UP000183750"/>
    </source>
</evidence>
<proteinExistence type="predicted"/>
<dbReference type="InterPro" id="IPR011852">
    <property type="entry name" value="TRAP_TAXI"/>
</dbReference>
<keyword evidence="2" id="KW-1185">Reference proteome</keyword>
<dbReference type="Proteomes" id="UP000183750">
    <property type="component" value="Unassembled WGS sequence"/>
</dbReference>
<dbReference type="PANTHER" id="PTHR42941">
    <property type="entry name" value="SLL1037 PROTEIN"/>
    <property type="match status" value="1"/>
</dbReference>
<dbReference type="Pfam" id="PF16868">
    <property type="entry name" value="NMT1_3"/>
    <property type="match status" value="1"/>
</dbReference>
<dbReference type="PROSITE" id="PS51257">
    <property type="entry name" value="PROKAR_LIPOPROTEIN"/>
    <property type="match status" value="1"/>
</dbReference>
<dbReference type="Gene3D" id="3.40.190.10">
    <property type="entry name" value="Periplasmic binding protein-like II"/>
    <property type="match status" value="2"/>
</dbReference>
<reference evidence="2" key="1">
    <citation type="submission" date="2016-10" db="EMBL/GenBank/DDBJ databases">
        <authorList>
            <person name="Varghese N."/>
            <person name="Submissions S."/>
        </authorList>
    </citation>
    <scope>NUCLEOTIDE SEQUENCE [LARGE SCALE GENOMIC DNA]</scope>
    <source>
        <strain evidence="2">DSM 16089</strain>
    </source>
</reference>
<accession>A0A1H4KL58</accession>
<dbReference type="EMBL" id="FNSQ01000005">
    <property type="protein sequence ID" value="SEB58848.1"/>
    <property type="molecule type" value="Genomic_DNA"/>
</dbReference>
<dbReference type="RefSeq" id="WP_245647453.1">
    <property type="nucleotide sequence ID" value="NZ_FNSQ01000005.1"/>
</dbReference>
<dbReference type="AlphaFoldDB" id="A0A1H4KL58"/>
<evidence type="ECO:0008006" key="3">
    <source>
        <dbReference type="Google" id="ProtNLM"/>
    </source>
</evidence>
<dbReference type="NCBIfam" id="TIGR02122">
    <property type="entry name" value="TRAP_TAXI"/>
    <property type="match status" value="1"/>
</dbReference>
<gene>
    <name evidence="1" type="ORF">SAMN04489807_1454</name>
</gene>
<protein>
    <recommendedName>
        <fullName evidence="3">NMT1/THI5 like protein</fullName>
    </recommendedName>
</protein>
<dbReference type="SUPFAM" id="SSF53850">
    <property type="entry name" value="Periplasmic binding protein-like II"/>
    <property type="match status" value="1"/>
</dbReference>
<sequence>MSGGARSGVMLRRIVGVVLAVTMLGATSACSTRATEWTDSTYEIAGGGANGVYYAYGSELASELEAAFDVEISAAETAGSVDNLLRVGSGEVLLAFAQGDAAADAVAGAGAFDEPLPVQAIARLYDEYLHVVVRADSDIEELADLSGRTVSLGAENSGVNVIAGRVLDAAAVDVASITDPQLDLGESISALEASEIDGFFWVGGIPTPGIAELAETTPVRLLAIDQSWVNEVNGRYSDAYRSSDFPVGLYGLDRSEPTMAVPNYLVTGADTPDAVVRDVLTGLFDARTRIAHTVPAAALLDRRQAIFTGPVELHPGAIEYYRAQRD</sequence>
<evidence type="ECO:0000313" key="1">
    <source>
        <dbReference type="EMBL" id="SEB58848.1"/>
    </source>
</evidence>